<dbReference type="OrthoDB" id="1430047at2"/>
<dbReference type="InterPro" id="IPR025345">
    <property type="entry name" value="DUF4249"/>
</dbReference>
<name>A0A167HCC5_9FLAO</name>
<accession>A0A167HCC5</accession>
<dbReference type="RefSeq" id="WP_068591488.1">
    <property type="nucleotide sequence ID" value="NZ_LRXL01000037.1"/>
</dbReference>
<evidence type="ECO:0000313" key="2">
    <source>
        <dbReference type="Proteomes" id="UP000077013"/>
    </source>
</evidence>
<organism evidence="1 2">
    <name type="scientific">Cochleicola gelatinilyticus</name>
    <dbReference type="NCBI Taxonomy" id="1763537"/>
    <lineage>
        <taxon>Bacteria</taxon>
        <taxon>Pseudomonadati</taxon>
        <taxon>Bacteroidota</taxon>
        <taxon>Flavobacteriia</taxon>
        <taxon>Flavobacteriales</taxon>
        <taxon>Flavobacteriaceae</taxon>
        <taxon>Cochleicola</taxon>
    </lineage>
</organism>
<protein>
    <recommendedName>
        <fullName evidence="3">DUF4249 domain-containing protein</fullName>
    </recommendedName>
</protein>
<sequence>MKRLLAIVFCFLPFVSCEDVIDLDLNEAEPRLVIDAEIVKSVENDSSVARVRISLTTPFFENEPAFINNAMVTITDSNGAVFTLENTSDGFYSFPDFNPEVNTAYTLQVIYNTEIYSATELLQTVVPLEYIEQDNDGGFLGDEIELKAFYTDPVGEENFYFFEGLGPPGNVRDVFDDEFTNGNQVFALYVTEDLAIGDDVYFYLYGVNEQFYNYMSLLLQQTGGGGPFETQPATVKGNIVNETNLENYPLGYFRISEVSVLSYTVQ</sequence>
<evidence type="ECO:0000313" key="1">
    <source>
        <dbReference type="EMBL" id="OAB78473.1"/>
    </source>
</evidence>
<evidence type="ECO:0008006" key="3">
    <source>
        <dbReference type="Google" id="ProtNLM"/>
    </source>
</evidence>
<comment type="caution">
    <text evidence="1">The sequence shown here is derived from an EMBL/GenBank/DDBJ whole genome shotgun (WGS) entry which is preliminary data.</text>
</comment>
<gene>
    <name evidence="1" type="ORF">ULVI_07710</name>
</gene>
<dbReference type="EMBL" id="LRXL01000037">
    <property type="protein sequence ID" value="OAB78473.1"/>
    <property type="molecule type" value="Genomic_DNA"/>
</dbReference>
<keyword evidence="2" id="KW-1185">Reference proteome</keyword>
<dbReference type="Proteomes" id="UP000077013">
    <property type="component" value="Unassembled WGS sequence"/>
</dbReference>
<dbReference type="Pfam" id="PF14054">
    <property type="entry name" value="DUF4249"/>
    <property type="match status" value="1"/>
</dbReference>
<dbReference type="STRING" id="1763537.ULVI_07710"/>
<proteinExistence type="predicted"/>
<dbReference type="AlphaFoldDB" id="A0A167HCC5"/>
<reference evidence="1 2" key="1">
    <citation type="submission" date="2016-02" db="EMBL/GenBank/DDBJ databases">
        <title>Ulvibacter sp. LPB0005, isolated from Thais luteostoma.</title>
        <authorList>
            <person name="Shin S.-K."/>
            <person name="Yi H."/>
        </authorList>
    </citation>
    <scope>NUCLEOTIDE SEQUENCE [LARGE SCALE GENOMIC DNA]</scope>
    <source>
        <strain evidence="1 2">LPB0005</strain>
    </source>
</reference>